<organism evidence="1 2">
    <name type="scientific">Riemerella anatipestifer RA-CH-1</name>
    <dbReference type="NCBI Taxonomy" id="1228997"/>
    <lineage>
        <taxon>Bacteria</taxon>
        <taxon>Pseudomonadati</taxon>
        <taxon>Bacteroidota</taxon>
        <taxon>Flavobacteriia</taxon>
        <taxon>Flavobacteriales</taxon>
        <taxon>Weeksellaceae</taxon>
        <taxon>Riemerella</taxon>
    </lineage>
</organism>
<evidence type="ECO:0008006" key="3">
    <source>
        <dbReference type="Google" id="ProtNLM"/>
    </source>
</evidence>
<dbReference type="GO" id="GO:0005737">
    <property type="term" value="C:cytoplasm"/>
    <property type="evidence" value="ECO:0007669"/>
    <property type="project" value="TreeGrafter"/>
</dbReference>
<dbReference type="GO" id="GO:0018169">
    <property type="term" value="F:ribosomal S6-glutamic acid ligase activity"/>
    <property type="evidence" value="ECO:0007669"/>
    <property type="project" value="TreeGrafter"/>
</dbReference>
<reference evidence="1 2" key="1">
    <citation type="submission" date="2012-09" db="EMBL/GenBank/DDBJ databases">
        <title>Riemerella anatipestifer vaccine strains.</title>
        <authorList>
            <person name="Chun C.A."/>
            <person name="Shu W.M."/>
            <person name="Kang Z.D."/>
            <person name="Jia W.X."/>
        </authorList>
    </citation>
    <scope>NUCLEOTIDE SEQUENCE [LARGE SCALE GENOMIC DNA]</scope>
    <source>
        <strain evidence="1 2">RA-CH-1</strain>
    </source>
</reference>
<dbReference type="GO" id="GO:0009432">
    <property type="term" value="P:SOS response"/>
    <property type="evidence" value="ECO:0007669"/>
    <property type="project" value="TreeGrafter"/>
</dbReference>
<proteinExistence type="predicted"/>
<keyword evidence="2" id="KW-1185">Reference proteome</keyword>
<evidence type="ECO:0000313" key="2">
    <source>
        <dbReference type="Proteomes" id="UP000006276"/>
    </source>
</evidence>
<sequence>MWHINHSSDIDLRTYAYVLNSADQMGVKTFPNFNTRWHFDDKIAQMYLLQSLNQPVVSSFVYYNEKDALNSLSSTDFPIVAKLRRGAGATNVKLLKNRKEASEYIRTMFSKGYNPHSSIIGNYKQKLNIARSAGGIKNIFIKGIRYLKNHVFSNKSLGNERGYFYFQEFLPNNDYDTRVVVVGNKAVAIRRGNRKNDFRASGSGNISYDVSLIDIKMIEIAFELRAKMNFQSLAFDFVYEANREPKIIEICFGFAMKAYDLCEGYWDANLNFYKQKVNLQEEMIRDFLNENVF</sequence>
<dbReference type="KEGG" id="rag:B739_1129"/>
<gene>
    <name evidence="1" type="ORF">B739_1129</name>
</gene>
<evidence type="ECO:0000313" key="1">
    <source>
        <dbReference type="EMBL" id="AFR35727.1"/>
    </source>
</evidence>
<dbReference type="HOGENOM" id="CLU_803313_0_0_10"/>
<name>J9R8I3_RIEAN</name>
<dbReference type="PANTHER" id="PTHR21621:SF0">
    <property type="entry name" value="BETA-CITRYLGLUTAMATE SYNTHASE B-RELATED"/>
    <property type="match status" value="1"/>
</dbReference>
<dbReference type="GO" id="GO:0005524">
    <property type="term" value="F:ATP binding"/>
    <property type="evidence" value="ECO:0007669"/>
    <property type="project" value="InterPro"/>
</dbReference>
<dbReference type="Proteomes" id="UP000006276">
    <property type="component" value="Chromosome"/>
</dbReference>
<dbReference type="SUPFAM" id="SSF56059">
    <property type="entry name" value="Glutathione synthetase ATP-binding domain-like"/>
    <property type="match status" value="1"/>
</dbReference>
<dbReference type="PATRIC" id="fig|1228997.3.peg.1124"/>
<accession>J9R8I3</accession>
<dbReference type="Gene3D" id="3.30.1490.20">
    <property type="entry name" value="ATP-grasp fold, A domain"/>
    <property type="match status" value="1"/>
</dbReference>
<dbReference type="EMBL" id="CP003787">
    <property type="protein sequence ID" value="AFR35727.1"/>
    <property type="molecule type" value="Genomic_DNA"/>
</dbReference>
<dbReference type="InterPro" id="IPR013815">
    <property type="entry name" value="ATP_grasp_subdomain_1"/>
</dbReference>
<dbReference type="PANTHER" id="PTHR21621">
    <property type="entry name" value="RIBOSOMAL PROTEIN S6 MODIFICATION PROTEIN"/>
    <property type="match status" value="1"/>
</dbReference>
<dbReference type="Gene3D" id="3.30.470.20">
    <property type="entry name" value="ATP-grasp fold, B domain"/>
    <property type="match status" value="1"/>
</dbReference>
<protein>
    <recommendedName>
        <fullName evidence="3">ATP-grasp domain-containing protein</fullName>
    </recommendedName>
</protein>
<dbReference type="AlphaFoldDB" id="J9R8I3"/>